<dbReference type="Gene3D" id="1.20.120.220">
    <property type="entry name" value="ATP synthase, F0 complex, subunit A"/>
    <property type="match status" value="1"/>
</dbReference>
<dbReference type="CDD" id="cd00310">
    <property type="entry name" value="ATP-synt_Fo_a_6"/>
    <property type="match status" value="1"/>
</dbReference>
<dbReference type="SUPFAM" id="SSF81336">
    <property type="entry name" value="F1F0 ATP synthase subunit A"/>
    <property type="match status" value="1"/>
</dbReference>
<sequence length="239" mass="26662">MADIHPPVLTDVISTPAYHSMEAFWKNYGVTHGDLNNDLNTWLVMVILIVAGILVKNKLETVPNGSQNFWEVVVSTLEDIVVQTMGEHGRPYFPLIASLALFILGCNLIGILPWFQSSTNNLNTTLALALVAFTVTHAVGIKEHGTKYVKHFLGPVPWLIPLMLPIELIGHFSRILSLSFRLFGNIMGEDLAIVILTLLVPYLVPLPMMFLQVFTSFIQTLVFIMLTMMYITGSLEEAH</sequence>
<keyword evidence="7 12" id="KW-0375">Hydrogen ion transport</keyword>
<evidence type="ECO:0000313" key="15">
    <source>
        <dbReference type="Proteomes" id="UP000807825"/>
    </source>
</evidence>
<feature type="transmembrane region" description="Helical" evidence="12">
    <location>
        <begin position="182"/>
        <end position="204"/>
    </location>
</feature>
<keyword evidence="10 12" id="KW-0472">Membrane</keyword>
<evidence type="ECO:0000256" key="2">
    <source>
        <dbReference type="ARBA" id="ARBA00006810"/>
    </source>
</evidence>
<proteinExistence type="inferred from homology"/>
<accession>A0A9D6Z8V3</accession>
<dbReference type="Pfam" id="PF00119">
    <property type="entry name" value="ATP-synt_A"/>
    <property type="match status" value="1"/>
</dbReference>
<keyword evidence="9 12" id="KW-0406">Ion transport</keyword>
<dbReference type="PANTHER" id="PTHR42823:SF3">
    <property type="entry name" value="ATP SYNTHASE SUBUNIT A, CHLOROPLASTIC"/>
    <property type="match status" value="1"/>
</dbReference>
<comment type="function">
    <text evidence="12 13">Key component of the proton channel; it plays a direct role in the translocation of protons across the membrane.</text>
</comment>
<evidence type="ECO:0000256" key="7">
    <source>
        <dbReference type="ARBA" id="ARBA00022781"/>
    </source>
</evidence>
<dbReference type="PROSITE" id="PS00449">
    <property type="entry name" value="ATPASE_A"/>
    <property type="match status" value="1"/>
</dbReference>
<feature type="transmembrane region" description="Helical" evidence="12">
    <location>
        <begin position="210"/>
        <end position="231"/>
    </location>
</feature>
<gene>
    <name evidence="12 14" type="primary">atpB</name>
    <name evidence="14" type="ORF">HY912_23550</name>
</gene>
<keyword evidence="6 12" id="KW-0812">Transmembrane</keyword>
<evidence type="ECO:0000256" key="1">
    <source>
        <dbReference type="ARBA" id="ARBA00004141"/>
    </source>
</evidence>
<dbReference type="AlphaFoldDB" id="A0A9D6Z8V3"/>
<evidence type="ECO:0000256" key="13">
    <source>
        <dbReference type="RuleBase" id="RU000483"/>
    </source>
</evidence>
<feature type="transmembrane region" description="Helical" evidence="12">
    <location>
        <begin position="122"/>
        <end position="140"/>
    </location>
</feature>
<dbReference type="EMBL" id="JACRDE010000612">
    <property type="protein sequence ID" value="MBI5252481.1"/>
    <property type="molecule type" value="Genomic_DNA"/>
</dbReference>
<evidence type="ECO:0000256" key="9">
    <source>
        <dbReference type="ARBA" id="ARBA00023065"/>
    </source>
</evidence>
<keyword evidence="3 12" id="KW-0813">Transport</keyword>
<evidence type="ECO:0000256" key="8">
    <source>
        <dbReference type="ARBA" id="ARBA00022989"/>
    </source>
</evidence>
<evidence type="ECO:0000256" key="11">
    <source>
        <dbReference type="ARBA" id="ARBA00023310"/>
    </source>
</evidence>
<dbReference type="PANTHER" id="PTHR42823">
    <property type="entry name" value="ATP SYNTHASE SUBUNIT A, CHLOROPLASTIC"/>
    <property type="match status" value="1"/>
</dbReference>
<feature type="transmembrane region" description="Helical" evidence="12">
    <location>
        <begin position="152"/>
        <end position="170"/>
    </location>
</feature>
<comment type="similarity">
    <text evidence="2 12 13">Belongs to the ATPase A chain family.</text>
</comment>
<evidence type="ECO:0000256" key="5">
    <source>
        <dbReference type="ARBA" id="ARBA00022547"/>
    </source>
</evidence>
<name>A0A9D6Z8V3_9BACT</name>
<dbReference type="Proteomes" id="UP000807825">
    <property type="component" value="Unassembled WGS sequence"/>
</dbReference>
<evidence type="ECO:0000256" key="10">
    <source>
        <dbReference type="ARBA" id="ARBA00023136"/>
    </source>
</evidence>
<evidence type="ECO:0000256" key="4">
    <source>
        <dbReference type="ARBA" id="ARBA00022475"/>
    </source>
</evidence>
<keyword evidence="5 12" id="KW-0138">CF(0)</keyword>
<keyword evidence="11 12" id="KW-0066">ATP synthesis</keyword>
<protein>
    <recommendedName>
        <fullName evidence="12 13">ATP synthase subunit a</fullName>
    </recommendedName>
    <alternativeName>
        <fullName evidence="12">ATP synthase F0 sector subunit a</fullName>
    </alternativeName>
    <alternativeName>
        <fullName evidence="12">F-ATPase subunit 6</fullName>
    </alternativeName>
</protein>
<dbReference type="InterPro" id="IPR000568">
    <property type="entry name" value="ATP_synth_F0_asu"/>
</dbReference>
<reference evidence="14" key="1">
    <citation type="submission" date="2020-07" db="EMBL/GenBank/DDBJ databases">
        <title>Huge and variable diversity of episymbiotic CPR bacteria and DPANN archaea in groundwater ecosystems.</title>
        <authorList>
            <person name="He C.Y."/>
            <person name="Keren R."/>
            <person name="Whittaker M."/>
            <person name="Farag I.F."/>
            <person name="Doudna J."/>
            <person name="Cate J.H.D."/>
            <person name="Banfield J.F."/>
        </authorList>
    </citation>
    <scope>NUCLEOTIDE SEQUENCE</scope>
    <source>
        <strain evidence="14">NC_groundwater_1664_Pr3_B-0.1um_52_9</strain>
    </source>
</reference>
<dbReference type="InterPro" id="IPR035908">
    <property type="entry name" value="F0_ATP_A_sf"/>
</dbReference>
<keyword evidence="4 12" id="KW-1003">Cell membrane</keyword>
<feature type="transmembrane region" description="Helical" evidence="12">
    <location>
        <begin position="92"/>
        <end position="115"/>
    </location>
</feature>
<comment type="subcellular location">
    <subcellularLocation>
        <location evidence="12 13">Cell membrane</location>
        <topology evidence="12 13">Multi-pass membrane protein</topology>
    </subcellularLocation>
    <subcellularLocation>
        <location evidence="1">Membrane</location>
        <topology evidence="1">Multi-pass membrane protein</topology>
    </subcellularLocation>
</comment>
<dbReference type="NCBIfam" id="TIGR01131">
    <property type="entry name" value="ATP_synt_6_or_A"/>
    <property type="match status" value="1"/>
</dbReference>
<dbReference type="HAMAP" id="MF_01393">
    <property type="entry name" value="ATP_synth_a_bact"/>
    <property type="match status" value="1"/>
</dbReference>
<evidence type="ECO:0000256" key="12">
    <source>
        <dbReference type="HAMAP-Rule" id="MF_01393"/>
    </source>
</evidence>
<dbReference type="PRINTS" id="PR00123">
    <property type="entry name" value="ATPASEA"/>
</dbReference>
<dbReference type="GO" id="GO:0005886">
    <property type="term" value="C:plasma membrane"/>
    <property type="evidence" value="ECO:0007669"/>
    <property type="project" value="UniProtKB-SubCell"/>
</dbReference>
<organism evidence="14 15">
    <name type="scientific">Desulfomonile tiedjei</name>
    <dbReference type="NCBI Taxonomy" id="2358"/>
    <lineage>
        <taxon>Bacteria</taxon>
        <taxon>Pseudomonadati</taxon>
        <taxon>Thermodesulfobacteriota</taxon>
        <taxon>Desulfomonilia</taxon>
        <taxon>Desulfomonilales</taxon>
        <taxon>Desulfomonilaceae</taxon>
        <taxon>Desulfomonile</taxon>
    </lineage>
</organism>
<dbReference type="InterPro" id="IPR045082">
    <property type="entry name" value="ATP_syn_F0_a_bact/chloroplast"/>
</dbReference>
<dbReference type="GO" id="GO:0046933">
    <property type="term" value="F:proton-transporting ATP synthase activity, rotational mechanism"/>
    <property type="evidence" value="ECO:0007669"/>
    <property type="project" value="UniProtKB-UniRule"/>
</dbReference>
<keyword evidence="8 12" id="KW-1133">Transmembrane helix</keyword>
<comment type="caution">
    <text evidence="14">The sequence shown here is derived from an EMBL/GenBank/DDBJ whole genome shotgun (WGS) entry which is preliminary data.</text>
</comment>
<dbReference type="GO" id="GO:0042777">
    <property type="term" value="P:proton motive force-driven plasma membrane ATP synthesis"/>
    <property type="evidence" value="ECO:0007669"/>
    <property type="project" value="TreeGrafter"/>
</dbReference>
<evidence type="ECO:0000256" key="6">
    <source>
        <dbReference type="ARBA" id="ARBA00022692"/>
    </source>
</evidence>
<dbReference type="InterPro" id="IPR023011">
    <property type="entry name" value="ATP_synth_F0_asu_AS"/>
</dbReference>
<evidence type="ECO:0000256" key="3">
    <source>
        <dbReference type="ARBA" id="ARBA00022448"/>
    </source>
</evidence>
<dbReference type="GO" id="GO:0045259">
    <property type="term" value="C:proton-transporting ATP synthase complex"/>
    <property type="evidence" value="ECO:0007669"/>
    <property type="project" value="UniProtKB-KW"/>
</dbReference>
<evidence type="ECO:0000313" key="14">
    <source>
        <dbReference type="EMBL" id="MBI5252481.1"/>
    </source>
</evidence>